<dbReference type="InterPro" id="IPR042262">
    <property type="entry name" value="CN_hydtase_beta_C"/>
</dbReference>
<dbReference type="NCBIfam" id="TIGR03889">
    <property type="entry name" value="nitrile_acc"/>
    <property type="match status" value="1"/>
</dbReference>
<accession>A0A1I5V8Z0</accession>
<dbReference type="InterPro" id="IPR008990">
    <property type="entry name" value="Elect_transpt_acc-like_dom_sf"/>
</dbReference>
<proteinExistence type="predicted"/>
<dbReference type="Proteomes" id="UP000199356">
    <property type="component" value="Unassembled WGS sequence"/>
</dbReference>
<dbReference type="Gene3D" id="1.10.472.20">
    <property type="entry name" value="Nitrile hydratase, beta subunit"/>
    <property type="match status" value="1"/>
</dbReference>
<dbReference type="RefSeq" id="WP_093425105.1">
    <property type="nucleotide sequence ID" value="NZ_FOXA01000028.1"/>
</dbReference>
<sequence length="102" mass="11321">MNEPDTPFEEPWQAHLFALTVALNEAGHFTWSEWTALFGRRKRTVDETYWAVWSDALLEMLERKRLCGASDVAALAARWQAAARATPHGQPIALDAAPAGDA</sequence>
<name>A0A1I5V8Z0_9RHOB</name>
<evidence type="ECO:0000313" key="3">
    <source>
        <dbReference type="Proteomes" id="UP000199356"/>
    </source>
</evidence>
<dbReference type="STRING" id="441119.SAMN04488047_12828"/>
<evidence type="ECO:0000259" key="1">
    <source>
        <dbReference type="Pfam" id="PF21006"/>
    </source>
</evidence>
<evidence type="ECO:0000313" key="2">
    <source>
        <dbReference type="EMBL" id="SFQ04024.1"/>
    </source>
</evidence>
<dbReference type="InterPro" id="IPR049054">
    <property type="entry name" value="CN_hydtase_beta-like_N"/>
</dbReference>
<organism evidence="2 3">
    <name type="scientific">Tranquillimonas alkanivorans</name>
    <dbReference type="NCBI Taxonomy" id="441119"/>
    <lineage>
        <taxon>Bacteria</taxon>
        <taxon>Pseudomonadati</taxon>
        <taxon>Pseudomonadota</taxon>
        <taxon>Alphaproteobacteria</taxon>
        <taxon>Rhodobacterales</taxon>
        <taxon>Roseobacteraceae</taxon>
        <taxon>Tranquillimonas</taxon>
    </lineage>
</organism>
<dbReference type="Pfam" id="PF21006">
    <property type="entry name" value="NHase_beta_N"/>
    <property type="match status" value="1"/>
</dbReference>
<keyword evidence="3" id="KW-1185">Reference proteome</keyword>
<protein>
    <submittedName>
        <fullName evidence="2">Nitrile hydratase accessory protein</fullName>
    </submittedName>
</protein>
<dbReference type="AlphaFoldDB" id="A0A1I5V8Z0"/>
<dbReference type="EMBL" id="FOXA01000028">
    <property type="protein sequence ID" value="SFQ04024.1"/>
    <property type="molecule type" value="Genomic_DNA"/>
</dbReference>
<dbReference type="InterPro" id="IPR023808">
    <property type="entry name" value="Nitrile_Hydratase_acc_put"/>
</dbReference>
<feature type="domain" description="Nitrile hydratase beta subunit-like N-terminal" evidence="1">
    <location>
        <begin position="5"/>
        <end position="82"/>
    </location>
</feature>
<gene>
    <name evidence="2" type="ORF">SAMN04488047_12828</name>
</gene>
<reference evidence="2 3" key="1">
    <citation type="submission" date="2016-10" db="EMBL/GenBank/DDBJ databases">
        <authorList>
            <person name="de Groot N.N."/>
        </authorList>
    </citation>
    <scope>NUCLEOTIDE SEQUENCE [LARGE SCALE GENOMIC DNA]</scope>
    <source>
        <strain evidence="2 3">DSM 19547</strain>
    </source>
</reference>
<dbReference type="SUPFAM" id="SSF50090">
    <property type="entry name" value="Electron transport accessory proteins"/>
    <property type="match status" value="1"/>
</dbReference>